<dbReference type="AlphaFoldDB" id="A0A9X3ED80"/>
<sequence>MVWPTCPRPVKARVAAITVNQWSPCNNNSAAPSLFQEPVSSLSRMQPLAGWCGASGRQNRSRS</sequence>
<dbReference type="EMBL" id="JAPNOA010000020">
    <property type="protein sequence ID" value="MCY0965040.1"/>
    <property type="molecule type" value="Genomic_DNA"/>
</dbReference>
<dbReference type="RefSeq" id="WP_283173256.1">
    <property type="nucleotide sequence ID" value="NZ_JAPNOA010000020.1"/>
</dbReference>
<gene>
    <name evidence="1" type="ORF">OUO13_07560</name>
</gene>
<organism evidence="1 2">
    <name type="scientific">Parathalassolituus penaei</name>
    <dbReference type="NCBI Taxonomy" id="2997323"/>
    <lineage>
        <taxon>Bacteria</taxon>
        <taxon>Pseudomonadati</taxon>
        <taxon>Pseudomonadota</taxon>
        <taxon>Gammaproteobacteria</taxon>
        <taxon>Oceanospirillales</taxon>
        <taxon>Oceanospirillaceae</taxon>
        <taxon>Parathalassolituus</taxon>
    </lineage>
</organism>
<reference evidence="1" key="1">
    <citation type="submission" date="2022-11" db="EMBL/GenBank/DDBJ databases">
        <title>Parathalassolutuus dongxingensis gen. nov., sp. nov., a novel member of family Oceanospirillaceae isolated from a coastal shrimp pond in Guangxi, China.</title>
        <authorList>
            <person name="Chen H."/>
        </authorList>
    </citation>
    <scope>NUCLEOTIDE SEQUENCE</scope>
    <source>
        <strain evidence="1">G-43</strain>
    </source>
</reference>
<keyword evidence="2" id="KW-1185">Reference proteome</keyword>
<evidence type="ECO:0000313" key="2">
    <source>
        <dbReference type="Proteomes" id="UP001150830"/>
    </source>
</evidence>
<accession>A0A9X3ED80</accession>
<evidence type="ECO:0000313" key="1">
    <source>
        <dbReference type="EMBL" id="MCY0965040.1"/>
    </source>
</evidence>
<proteinExistence type="predicted"/>
<protein>
    <submittedName>
        <fullName evidence="1">Uncharacterized protein</fullName>
    </submittedName>
</protein>
<dbReference type="Proteomes" id="UP001150830">
    <property type="component" value="Unassembled WGS sequence"/>
</dbReference>
<name>A0A9X3ED80_9GAMM</name>
<comment type="caution">
    <text evidence="1">The sequence shown here is derived from an EMBL/GenBank/DDBJ whole genome shotgun (WGS) entry which is preliminary data.</text>
</comment>